<organism evidence="1 2">
    <name type="scientific">Buddleja alternifolia</name>
    <dbReference type="NCBI Taxonomy" id="168488"/>
    <lineage>
        <taxon>Eukaryota</taxon>
        <taxon>Viridiplantae</taxon>
        <taxon>Streptophyta</taxon>
        <taxon>Embryophyta</taxon>
        <taxon>Tracheophyta</taxon>
        <taxon>Spermatophyta</taxon>
        <taxon>Magnoliopsida</taxon>
        <taxon>eudicotyledons</taxon>
        <taxon>Gunneridae</taxon>
        <taxon>Pentapetalae</taxon>
        <taxon>asterids</taxon>
        <taxon>lamiids</taxon>
        <taxon>Lamiales</taxon>
        <taxon>Scrophulariaceae</taxon>
        <taxon>Buddlejeae</taxon>
        <taxon>Buddleja</taxon>
    </lineage>
</organism>
<protein>
    <submittedName>
        <fullName evidence="1">Uncharacterized protein</fullName>
    </submittedName>
</protein>
<name>A0AAV6X280_9LAMI</name>
<evidence type="ECO:0000313" key="1">
    <source>
        <dbReference type="EMBL" id="KAG8374536.1"/>
    </source>
</evidence>
<keyword evidence="2" id="KW-1185">Reference proteome</keyword>
<comment type="caution">
    <text evidence="1">The sequence shown here is derived from an EMBL/GenBank/DDBJ whole genome shotgun (WGS) entry which is preliminary data.</text>
</comment>
<sequence length="128" mass="15131">MYHSKRRFTIQISVALVVLACISSKRTGTLPLLYQRYRDTNILYTLYIIQIKIRVLMFVQENNQFRNDKSIFLMMDFLQLLCSIHSLLADSILDESHPDVPSIVQMYKTDRVMYESTVRSWNQQYVVG</sequence>
<dbReference type="SUPFAM" id="SSF54495">
    <property type="entry name" value="UBC-like"/>
    <property type="match status" value="1"/>
</dbReference>
<evidence type="ECO:0000313" key="2">
    <source>
        <dbReference type="Proteomes" id="UP000826271"/>
    </source>
</evidence>
<dbReference type="Proteomes" id="UP000826271">
    <property type="component" value="Unassembled WGS sequence"/>
</dbReference>
<dbReference type="EMBL" id="WHWC01000010">
    <property type="protein sequence ID" value="KAG8374536.1"/>
    <property type="molecule type" value="Genomic_DNA"/>
</dbReference>
<dbReference type="PROSITE" id="PS51257">
    <property type="entry name" value="PROKAR_LIPOPROTEIN"/>
    <property type="match status" value="1"/>
</dbReference>
<gene>
    <name evidence="1" type="ORF">BUALT_Bualt10G0005300</name>
</gene>
<dbReference type="AlphaFoldDB" id="A0AAV6X280"/>
<proteinExistence type="predicted"/>
<reference evidence="1" key="1">
    <citation type="submission" date="2019-10" db="EMBL/GenBank/DDBJ databases">
        <authorList>
            <person name="Zhang R."/>
            <person name="Pan Y."/>
            <person name="Wang J."/>
            <person name="Ma R."/>
            <person name="Yu S."/>
        </authorList>
    </citation>
    <scope>NUCLEOTIDE SEQUENCE</scope>
    <source>
        <strain evidence="1">LA-IB0</strain>
        <tissue evidence="1">Leaf</tissue>
    </source>
</reference>
<dbReference type="Gene3D" id="3.10.110.10">
    <property type="entry name" value="Ubiquitin Conjugating Enzyme"/>
    <property type="match status" value="1"/>
</dbReference>
<accession>A0AAV6X280</accession>
<dbReference type="InterPro" id="IPR016135">
    <property type="entry name" value="UBQ-conjugating_enzyme/RWD"/>
</dbReference>